<dbReference type="SUPFAM" id="SSF48371">
    <property type="entry name" value="ARM repeat"/>
    <property type="match status" value="2"/>
</dbReference>
<comment type="subcellular location">
    <subcellularLocation>
        <location evidence="1">Cytoplasm</location>
    </subcellularLocation>
</comment>
<keyword evidence="4 8" id="KW-0647">Proteasome</keyword>
<evidence type="ECO:0000256" key="3">
    <source>
        <dbReference type="ARBA" id="ARBA00022737"/>
    </source>
</evidence>
<evidence type="ECO:0000256" key="1">
    <source>
        <dbReference type="ARBA" id="ARBA00004496"/>
    </source>
</evidence>
<dbReference type="Pfam" id="PF13001">
    <property type="entry name" value="ECM29_N"/>
    <property type="match status" value="1"/>
</dbReference>
<dbReference type="Pfam" id="PF23731">
    <property type="entry name" value="ARM_ECM29_C"/>
    <property type="match status" value="1"/>
</dbReference>
<dbReference type="InterPro" id="IPR024372">
    <property type="entry name" value="Ecm29_N"/>
</dbReference>
<dbReference type="STRING" id="1965070.A0A3S3PNM0"/>
<dbReference type="PANTHER" id="PTHR23346:SF19">
    <property type="entry name" value="PROTEASOME ADAPTER AND SCAFFOLD PROTEIN ECM29"/>
    <property type="match status" value="1"/>
</dbReference>
<dbReference type="GO" id="GO:0005634">
    <property type="term" value="C:nucleus"/>
    <property type="evidence" value="ECO:0007669"/>
    <property type="project" value="TreeGrafter"/>
</dbReference>
<keyword evidence="2" id="KW-0963">Cytoplasm</keyword>
<dbReference type="InterPro" id="IPR011989">
    <property type="entry name" value="ARM-like"/>
</dbReference>
<evidence type="ECO:0000313" key="9">
    <source>
        <dbReference type="Proteomes" id="UP000285301"/>
    </source>
</evidence>
<sequence length="1682" mass="191601">MEENSNHIESVEKELIENITLKIASCRSDEEFEDAINKYLCLSLTKLSSNYESVRTKILELLVHINKRLKSRPQIQLPVSQLLLQYQDPSANAFVNNFTIIYLKLGIPRIAIEERVKLIPMIIACLEGKVTNHQDSLLLLLMQMLPFISGNKNECKNLFALVDKPDASKLFIDFAFDVLLMPYGYVKPDANSQSPAVPPGLSNSSLKRITSAEPPITPDQLEQVKVAIIKVLTCGAFEPTLITPHLLVASADSRHSLATLGDGELKRYTTEIEWDNIDLLKKLYTLFLGTIVPKDQTKCTVRPEHRRVAANTRIRLKLIPLLLKSPQSASLVIPCIQTIFECLNGNESKSNLKIKGLSLLSHFCTHCPENLFSSVAEILFSELKKLTFKEYSVDDDFKSYQTIRNMALIAIPKIIEKLPSLLKDDLTLVTKLLDLFKDSQIESMLDLKTNVKFVLSDISLTLTKLVQLDPLIQIPLENIIQAYFKFPIPDIREIIVKYAAMVFLPKHVPSKFIILIALGDNNIEVRKTAFDYLNLHESKEKPLFTDLMTFIRENLKDWKDVNISVEMVAYIHTCLEAQLFEEKANLNPEMRYQKLKLFVSNCFEERKENPLMWDNLVLYINWLQNLIFKKSLSTSNLSFFLLELVSSLPKEAIICVFDHPQKIIDEIIQSSERESNETADNLSQLLAILIRDLFSENAQKSIITDLINNLEDNKKSLEKRIASLLASTYILIEKRPNHFELLQKFANILFAIVDNKNSETNLKVNACKAIGQIGKWIDLSNLIDLNFFIKQVSQIIPSANIHIDEAVVLCLSFLTIGLQDLNSTIFHNTIELLLERGSQVAEITFHFTLGEALCCAMTKSTLNFKKICDMNTSPSPKINNQWKIEETNRVFDLILEKYIVHSKKSVANAAVIWSLCLLKHCGKSFKNCSKSLIELQKSTIRVLSNKGAKVEDKTTNTNTSSLTDVIEDVVPKVLKLLFEIADDECKRMLIKDLTLIFNTTGTDINNGSSSLIALKEVYILVNESTQNSQLFYDFLDVISFKLWGSSSKGKLYFDFMNFEAKFRELIAPHYEKILPKLFVAIHDPHSVTRNYMSFLWECITSDLSKNKIVMLNLESILKEISSDLEDSYWKLREAACVALSTVFSLGANTLKDSLQYVIDLYEKLFRVCDDMKETVRIKAEGAVRGLTKAIKQCIPLMDSDVFTRLIPPLVDILQTSVGLLTSAGCCFLLMQLSNQFPNELKPFADKLIKPLLKNLTNRNLSVQKFNADTIGHIIKLLSEDSVETLLLSHRDKYFNDDSRKNRQIVASLLSSMAKHSPDIVKRYSVIILPFSFYCMHETKPSEQSFEESSQNFISLYEEIWSDFTISSESGIKLYSKEILELVSRGFESQLWLVKQQAAKCLTSALEKMGKTSESELINHLLQLLTNSLGGRTWQGKESILTALKTLLIEHKEILKKLLKNNDINLENIIDIMLRECKKENIDYKKVAIISTAEILVNYESVKTHQFYTEILKPLLLNNLDEKNESTEDESDLKNELELCFVSLNALKICWPRVAINLYEDCIDTVLTTFNLGTYKVKQKAIDFLLMIAKENTSEEKDSKFKEYFLLKCQDIIEESLHTTRYPDLQLQALELTQTLLDKFKDPISKNPFRKSLLVVIQTVSSESSNPAVKDKANSVLSKVNIQ</sequence>
<keyword evidence="3" id="KW-0677">Repeat</keyword>
<evidence type="ECO:0000256" key="2">
    <source>
        <dbReference type="ARBA" id="ARBA00022490"/>
    </source>
</evidence>
<dbReference type="Pfam" id="PF24492">
    <property type="entry name" value="HEAT_ECM29"/>
    <property type="match status" value="1"/>
</dbReference>
<name>A0A3S3PNM0_9ACAR</name>
<keyword evidence="9" id="KW-1185">Reference proteome</keyword>
<comment type="caution">
    <text evidence="8">The sequence shown here is derived from an EMBL/GenBank/DDBJ whole genome shotgun (WGS) entry which is preliminary data.</text>
</comment>
<evidence type="ECO:0000259" key="7">
    <source>
        <dbReference type="Pfam" id="PF24492"/>
    </source>
</evidence>
<feature type="domain" description="Proteasome component Ecm29 N-terminal" evidence="6">
    <location>
        <begin position="16"/>
        <end position="517"/>
    </location>
</feature>
<accession>A0A3S3PNM0</accession>
<gene>
    <name evidence="8" type="ORF">B4U79_08197</name>
</gene>
<keyword evidence="5" id="KW-0175">Coiled coil</keyword>
<protein>
    <submittedName>
        <fullName evidence="8">Proteasome-associated protein ECM29-like protein</fullName>
    </submittedName>
</protein>
<reference evidence="8 9" key="1">
    <citation type="journal article" date="2018" name="Gigascience">
        <title>Genomes of trombidid mites reveal novel predicted allergens and laterally-transferred genes associated with secondary metabolism.</title>
        <authorList>
            <person name="Dong X."/>
            <person name="Chaisiri K."/>
            <person name="Xia D."/>
            <person name="Armstrong S.D."/>
            <person name="Fang Y."/>
            <person name="Donnelly M.J."/>
            <person name="Kadowaki T."/>
            <person name="McGarry J.W."/>
            <person name="Darby A.C."/>
            <person name="Makepeace B.L."/>
        </authorList>
    </citation>
    <scope>NUCLEOTIDE SEQUENCE [LARGE SCALE GENOMIC DNA]</scope>
    <source>
        <strain evidence="8">UoL-WK</strain>
    </source>
</reference>
<dbReference type="Proteomes" id="UP000285301">
    <property type="component" value="Unassembled WGS sequence"/>
</dbReference>
<dbReference type="EMBL" id="NCKU01000275">
    <property type="protein sequence ID" value="RWS16185.1"/>
    <property type="molecule type" value="Genomic_DNA"/>
</dbReference>
<dbReference type="InterPro" id="IPR016024">
    <property type="entry name" value="ARM-type_fold"/>
</dbReference>
<dbReference type="GO" id="GO:0005737">
    <property type="term" value="C:cytoplasm"/>
    <property type="evidence" value="ECO:0007669"/>
    <property type="project" value="UniProtKB-SubCell"/>
</dbReference>
<dbReference type="GO" id="GO:0043248">
    <property type="term" value="P:proteasome assembly"/>
    <property type="evidence" value="ECO:0007669"/>
    <property type="project" value="InterPro"/>
</dbReference>
<dbReference type="InterPro" id="IPR055443">
    <property type="entry name" value="HEAT_ECM29"/>
</dbReference>
<dbReference type="GO" id="GO:0000502">
    <property type="term" value="C:proteasome complex"/>
    <property type="evidence" value="ECO:0007669"/>
    <property type="project" value="UniProtKB-KW"/>
</dbReference>
<feature type="domain" description="Proteasome adapter and scaffold protein ECM29 HEAT-repeat" evidence="7">
    <location>
        <begin position="1186"/>
        <end position="1294"/>
    </location>
</feature>
<dbReference type="OrthoDB" id="6489330at2759"/>
<evidence type="ECO:0000256" key="5">
    <source>
        <dbReference type="SAM" id="Coils"/>
    </source>
</evidence>
<evidence type="ECO:0000313" key="8">
    <source>
        <dbReference type="EMBL" id="RWS16185.1"/>
    </source>
</evidence>
<evidence type="ECO:0000256" key="4">
    <source>
        <dbReference type="ARBA" id="ARBA00022942"/>
    </source>
</evidence>
<dbReference type="PANTHER" id="PTHR23346">
    <property type="entry name" value="TRANSLATIONAL ACTIVATOR GCN1-RELATED"/>
    <property type="match status" value="1"/>
</dbReference>
<dbReference type="GO" id="GO:0060090">
    <property type="term" value="F:molecular adaptor activity"/>
    <property type="evidence" value="ECO:0007669"/>
    <property type="project" value="InterPro"/>
</dbReference>
<dbReference type="GO" id="GO:0036503">
    <property type="term" value="P:ERAD pathway"/>
    <property type="evidence" value="ECO:0007669"/>
    <property type="project" value="TreeGrafter"/>
</dbReference>
<proteinExistence type="predicted"/>
<evidence type="ECO:0000259" key="6">
    <source>
        <dbReference type="Pfam" id="PF13001"/>
    </source>
</evidence>
<dbReference type="Gene3D" id="1.25.10.10">
    <property type="entry name" value="Leucine-rich Repeat Variant"/>
    <property type="match status" value="2"/>
</dbReference>
<organism evidence="8 9">
    <name type="scientific">Dinothrombium tinctorium</name>
    <dbReference type="NCBI Taxonomy" id="1965070"/>
    <lineage>
        <taxon>Eukaryota</taxon>
        <taxon>Metazoa</taxon>
        <taxon>Ecdysozoa</taxon>
        <taxon>Arthropoda</taxon>
        <taxon>Chelicerata</taxon>
        <taxon>Arachnida</taxon>
        <taxon>Acari</taxon>
        <taxon>Acariformes</taxon>
        <taxon>Trombidiformes</taxon>
        <taxon>Prostigmata</taxon>
        <taxon>Anystina</taxon>
        <taxon>Parasitengona</taxon>
        <taxon>Trombidioidea</taxon>
        <taxon>Trombidiidae</taxon>
        <taxon>Dinothrombium</taxon>
    </lineage>
</organism>
<feature type="coiled-coil region" evidence="5">
    <location>
        <begin position="700"/>
        <end position="727"/>
    </location>
</feature>